<dbReference type="GO" id="GO:0016746">
    <property type="term" value="F:acyltransferase activity"/>
    <property type="evidence" value="ECO:0007669"/>
    <property type="project" value="InterPro"/>
</dbReference>
<feature type="transmembrane region" description="Helical" evidence="7">
    <location>
        <begin position="319"/>
        <end position="339"/>
    </location>
</feature>
<proteinExistence type="predicted"/>
<evidence type="ECO:0000313" key="10">
    <source>
        <dbReference type="Proteomes" id="UP000031307"/>
    </source>
</evidence>
<dbReference type="PANTHER" id="PTHR43266">
    <property type="entry name" value="MACROLIDE-EFFLUX PROTEIN"/>
    <property type="match status" value="1"/>
</dbReference>
<protein>
    <recommendedName>
        <fullName evidence="8">Phospholipid/glycerol acyltransferase domain-containing protein</fullName>
    </recommendedName>
</protein>
<feature type="transmembrane region" description="Helical" evidence="7">
    <location>
        <begin position="383"/>
        <end position="405"/>
    </location>
</feature>
<sequence>MKADRLRLINQKNHMAKAKNRMVKALKRVNKKSLNQPMIRRVSSFTYLNVTQFLGALNDNIYKLLIVYFFIQLEGIENSHKILAMSGAIFVLPFLLFSASSGTLADRFSKRNIIVLTKVFELVIMGLGILAFLYESKLGSCCILFLLATQSAIFGPSKYGILPELVETDKISKANGLMTSFTFLAIILGTFSASFLLDVTGRDFIAASIFCTLIAFAGMLTSFCIEYTPPAGSSKRFNIRFLHEIYETLKFARNEPSLLAAILGSAFFLFLGAFVQLNMIPFAVQSLHLTDIQGGYLFLLTAMGIGTGSLLAGKISGKIVELGLVPLAGIGIVFSCYLMDLFSDRLAAIIPLVMILGMFGGMYQIPLDSYIQVASPNKYRGQIIAATNFLSFFGVLCASCLLYILAEVFGLGADKGFTIIGNISLIVTIAVTFQFFDYLSRFVAMILSRLHFKIRFNGVENIPKTPAIYVCTHTAWNDTLILLGAQRRRIRFFIEQEQDHTKWFKRFYHLLRVVQIPSIQPLENNADCLTDIKKSLDRGSSVCIFVENENVCEELYKLEQAYSIQKILKDTPYQIIPVAIEKGEKETASPFFTRLLEKFRVPASISFGALVCKRFHENEMCSLNH</sequence>
<feature type="transmembrane region" description="Helical" evidence="7">
    <location>
        <begin position="417"/>
        <end position="436"/>
    </location>
</feature>
<dbReference type="SMART" id="SM00563">
    <property type="entry name" value="PlsC"/>
    <property type="match status" value="1"/>
</dbReference>
<dbReference type="GO" id="GO:0005886">
    <property type="term" value="C:plasma membrane"/>
    <property type="evidence" value="ECO:0007669"/>
    <property type="project" value="UniProtKB-SubCell"/>
</dbReference>
<evidence type="ECO:0000256" key="3">
    <source>
        <dbReference type="ARBA" id="ARBA00022475"/>
    </source>
</evidence>
<evidence type="ECO:0000256" key="5">
    <source>
        <dbReference type="ARBA" id="ARBA00022989"/>
    </source>
</evidence>
<comment type="subcellular location">
    <subcellularLocation>
        <location evidence="1">Cell membrane</location>
        <topology evidence="1">Multi-pass membrane protein</topology>
    </subcellularLocation>
</comment>
<feature type="transmembrane region" description="Helical" evidence="7">
    <location>
        <begin position="141"/>
        <end position="157"/>
    </location>
</feature>
<keyword evidence="6 7" id="KW-0472">Membrane</keyword>
<feature type="transmembrane region" description="Helical" evidence="7">
    <location>
        <begin position="82"/>
        <end position="101"/>
    </location>
</feature>
<feature type="domain" description="Phospholipid/glycerol acyltransferase" evidence="8">
    <location>
        <begin position="467"/>
        <end position="583"/>
    </location>
</feature>
<evidence type="ECO:0000259" key="8">
    <source>
        <dbReference type="SMART" id="SM00563"/>
    </source>
</evidence>
<dbReference type="PATRIC" id="fig|83552.4.peg.2671"/>
<keyword evidence="4 7" id="KW-0812">Transmembrane</keyword>
<name>A0A0C1BXH8_9BACT</name>
<feature type="transmembrane region" description="Helical" evidence="7">
    <location>
        <begin position="258"/>
        <end position="284"/>
    </location>
</feature>
<evidence type="ECO:0000313" key="9">
    <source>
        <dbReference type="EMBL" id="KIA76221.1"/>
    </source>
</evidence>
<dbReference type="SUPFAM" id="SSF103473">
    <property type="entry name" value="MFS general substrate transporter"/>
    <property type="match status" value="1"/>
</dbReference>
<keyword evidence="2" id="KW-0813">Transport</keyword>
<dbReference type="InterPro" id="IPR036259">
    <property type="entry name" value="MFS_trans_sf"/>
</dbReference>
<dbReference type="EMBL" id="JSAM01000127">
    <property type="protein sequence ID" value="KIA76221.1"/>
    <property type="molecule type" value="Genomic_DNA"/>
</dbReference>
<dbReference type="GO" id="GO:0022857">
    <property type="term" value="F:transmembrane transporter activity"/>
    <property type="evidence" value="ECO:0007669"/>
    <property type="project" value="InterPro"/>
</dbReference>
<evidence type="ECO:0000256" key="1">
    <source>
        <dbReference type="ARBA" id="ARBA00004651"/>
    </source>
</evidence>
<evidence type="ECO:0000256" key="2">
    <source>
        <dbReference type="ARBA" id="ARBA00022448"/>
    </source>
</evidence>
<dbReference type="Pfam" id="PF07690">
    <property type="entry name" value="MFS_1"/>
    <property type="match status" value="1"/>
</dbReference>
<reference evidence="9 10" key="1">
    <citation type="journal article" date="2014" name="Mol. Biol. Evol.">
        <title>Massive expansion of Ubiquitination-related gene families within the Chlamydiae.</title>
        <authorList>
            <person name="Domman D."/>
            <person name="Collingro A."/>
            <person name="Lagkouvardos I."/>
            <person name="Gehre L."/>
            <person name="Weinmaier T."/>
            <person name="Rattei T."/>
            <person name="Subtil A."/>
            <person name="Horn M."/>
        </authorList>
    </citation>
    <scope>NUCLEOTIDE SEQUENCE [LARGE SCALE GENOMIC DNA]</scope>
    <source>
        <strain evidence="9 10">OEW1</strain>
    </source>
</reference>
<dbReference type="Pfam" id="PF01553">
    <property type="entry name" value="Acyltransferase"/>
    <property type="match status" value="1"/>
</dbReference>
<gene>
    <name evidence="9" type="ORF">DB43_AQ00270</name>
</gene>
<evidence type="ECO:0000256" key="7">
    <source>
        <dbReference type="SAM" id="Phobius"/>
    </source>
</evidence>
<feature type="transmembrane region" description="Helical" evidence="7">
    <location>
        <begin position="177"/>
        <end position="197"/>
    </location>
</feature>
<feature type="transmembrane region" description="Helical" evidence="7">
    <location>
        <begin position="204"/>
        <end position="228"/>
    </location>
</feature>
<organism evidence="9 10">
    <name type="scientific">Parachlamydia acanthamoebae</name>
    <dbReference type="NCBI Taxonomy" id="83552"/>
    <lineage>
        <taxon>Bacteria</taxon>
        <taxon>Pseudomonadati</taxon>
        <taxon>Chlamydiota</taxon>
        <taxon>Chlamydiia</taxon>
        <taxon>Parachlamydiales</taxon>
        <taxon>Parachlamydiaceae</taxon>
        <taxon>Parachlamydia</taxon>
    </lineage>
</organism>
<accession>A0A0C1BXH8</accession>
<feature type="transmembrane region" description="Helical" evidence="7">
    <location>
        <begin position="346"/>
        <end position="363"/>
    </location>
</feature>
<dbReference type="SUPFAM" id="SSF69593">
    <property type="entry name" value="Glycerol-3-phosphate (1)-acyltransferase"/>
    <property type="match status" value="1"/>
</dbReference>
<evidence type="ECO:0000256" key="6">
    <source>
        <dbReference type="ARBA" id="ARBA00023136"/>
    </source>
</evidence>
<dbReference type="Proteomes" id="UP000031307">
    <property type="component" value="Unassembled WGS sequence"/>
</dbReference>
<dbReference type="InterPro" id="IPR002123">
    <property type="entry name" value="Plipid/glycerol_acylTrfase"/>
</dbReference>
<dbReference type="PANTHER" id="PTHR43266:SF2">
    <property type="entry name" value="MAJOR FACILITATOR SUPERFAMILY (MFS) PROFILE DOMAIN-CONTAINING PROTEIN"/>
    <property type="match status" value="1"/>
</dbReference>
<feature type="transmembrane region" description="Helical" evidence="7">
    <location>
        <begin position="113"/>
        <end position="134"/>
    </location>
</feature>
<comment type="caution">
    <text evidence="9">The sequence shown here is derived from an EMBL/GenBank/DDBJ whole genome shotgun (WGS) entry which is preliminary data.</text>
</comment>
<dbReference type="CDD" id="cd06173">
    <property type="entry name" value="MFS_MefA_like"/>
    <property type="match status" value="1"/>
</dbReference>
<evidence type="ECO:0000256" key="4">
    <source>
        <dbReference type="ARBA" id="ARBA00022692"/>
    </source>
</evidence>
<dbReference type="AlphaFoldDB" id="A0A0C1BXH8"/>
<dbReference type="Gene3D" id="1.20.1250.20">
    <property type="entry name" value="MFS general substrate transporter like domains"/>
    <property type="match status" value="1"/>
</dbReference>
<feature type="transmembrane region" description="Helical" evidence="7">
    <location>
        <begin position="296"/>
        <end position="313"/>
    </location>
</feature>
<keyword evidence="3" id="KW-1003">Cell membrane</keyword>
<dbReference type="InterPro" id="IPR011701">
    <property type="entry name" value="MFS"/>
</dbReference>
<keyword evidence="5 7" id="KW-1133">Transmembrane helix</keyword>